<reference evidence="7" key="1">
    <citation type="submission" date="2022-07" db="EMBL/GenBank/DDBJ databases">
        <title>Phylogenomic reconstructions and comparative analyses of Kickxellomycotina fungi.</title>
        <authorList>
            <person name="Reynolds N.K."/>
            <person name="Stajich J.E."/>
            <person name="Barry K."/>
            <person name="Grigoriev I.V."/>
            <person name="Crous P."/>
            <person name="Smith M.E."/>
        </authorList>
    </citation>
    <scope>NUCLEOTIDE SEQUENCE</scope>
    <source>
        <strain evidence="7">RSA 861</strain>
    </source>
</reference>
<evidence type="ECO:0000256" key="2">
    <source>
        <dbReference type="ARBA" id="ARBA00010492"/>
    </source>
</evidence>
<dbReference type="AlphaFoldDB" id="A0A9W8E2M0"/>
<evidence type="ECO:0000259" key="5">
    <source>
        <dbReference type="SMART" id="SM01238"/>
    </source>
</evidence>
<keyword evidence="8" id="KW-1185">Reference proteome</keyword>
<accession>A0A9W8E2M0</accession>
<dbReference type="Proteomes" id="UP001150569">
    <property type="component" value="Unassembled WGS sequence"/>
</dbReference>
<dbReference type="EMBL" id="JANBPT010000043">
    <property type="protein sequence ID" value="KAJ1929219.1"/>
    <property type="molecule type" value="Genomic_DNA"/>
</dbReference>
<dbReference type="PANTHER" id="PTHR28235:SF1">
    <property type="entry name" value="SMALL RIBOSOMAL SUBUNIT PROTEIN MS41"/>
    <property type="match status" value="1"/>
</dbReference>
<evidence type="ECO:0000313" key="8">
    <source>
        <dbReference type="Proteomes" id="UP001150569"/>
    </source>
</evidence>
<organism evidence="7 8">
    <name type="scientific">Tieghemiomyces parasiticus</name>
    <dbReference type="NCBI Taxonomy" id="78921"/>
    <lineage>
        <taxon>Eukaryota</taxon>
        <taxon>Fungi</taxon>
        <taxon>Fungi incertae sedis</taxon>
        <taxon>Zoopagomycota</taxon>
        <taxon>Kickxellomycotina</taxon>
        <taxon>Dimargaritomycetes</taxon>
        <taxon>Dimargaritales</taxon>
        <taxon>Dimargaritaceae</taxon>
        <taxon>Tieghemiomyces</taxon>
    </lineage>
</organism>
<evidence type="ECO:0000256" key="4">
    <source>
        <dbReference type="ARBA" id="ARBA00035129"/>
    </source>
</evidence>
<name>A0A9W8E2M0_9FUNG</name>
<feature type="domain" description="Small ribosomal subunit protein mS41 SAM" evidence="5">
    <location>
        <begin position="1"/>
        <end position="53"/>
    </location>
</feature>
<proteinExistence type="inferred from homology"/>
<evidence type="ECO:0000313" key="7">
    <source>
        <dbReference type="EMBL" id="KAJ1929219.1"/>
    </source>
</evidence>
<protein>
    <recommendedName>
        <fullName evidence="4">Small ribosomal subunit protein mS41</fullName>
    </recommendedName>
</protein>
<keyword evidence="3" id="KW-0496">Mitochondrion</keyword>
<dbReference type="OrthoDB" id="18595at2759"/>
<dbReference type="EMBL" id="JANBPT010000630">
    <property type="protein sequence ID" value="KAJ1915428.1"/>
    <property type="molecule type" value="Genomic_DNA"/>
</dbReference>
<comment type="caution">
    <text evidence="7">The sequence shown here is derived from an EMBL/GenBank/DDBJ whole genome shotgun (WGS) entry which is preliminary data.</text>
</comment>
<feature type="non-terminal residue" evidence="7">
    <location>
        <position position="56"/>
    </location>
</feature>
<comment type="subcellular location">
    <subcellularLocation>
        <location evidence="1">Mitochondrion</location>
    </subcellularLocation>
</comment>
<dbReference type="PANTHER" id="PTHR28235">
    <property type="entry name" value="PROTEIN FYV4, MITOCHONDRIAL"/>
    <property type="match status" value="1"/>
</dbReference>
<dbReference type="SMART" id="SM01238">
    <property type="entry name" value="IGR"/>
    <property type="match status" value="1"/>
</dbReference>
<evidence type="ECO:0000313" key="6">
    <source>
        <dbReference type="EMBL" id="KAJ1915428.1"/>
    </source>
</evidence>
<dbReference type="Pfam" id="PF09597">
    <property type="entry name" value="SAM_Ribosomal_mS41"/>
    <property type="match status" value="1"/>
</dbReference>
<dbReference type="InterPro" id="IPR039603">
    <property type="entry name" value="Ribosomal_mS41"/>
</dbReference>
<evidence type="ECO:0000256" key="1">
    <source>
        <dbReference type="ARBA" id="ARBA00004173"/>
    </source>
</evidence>
<dbReference type="InterPro" id="IPR019083">
    <property type="entry name" value="SAM_Ribosomal_mS41"/>
</dbReference>
<dbReference type="GO" id="GO:0005739">
    <property type="term" value="C:mitochondrion"/>
    <property type="evidence" value="ECO:0007669"/>
    <property type="project" value="UniProtKB-SubCell"/>
</dbReference>
<evidence type="ECO:0000256" key="3">
    <source>
        <dbReference type="ARBA" id="ARBA00023128"/>
    </source>
</evidence>
<gene>
    <name evidence="7" type="ORF">IWQ60_001390</name>
    <name evidence="6" type="ORF">IWQ60_008443</name>
</gene>
<comment type="similarity">
    <text evidence="2">Belongs to the mitochondrion-specific ribosomal protein mS41 family.</text>
</comment>
<sequence>MSKIGRNCEKYAPKFETWESLFTTSSSDMRHKLSIPTKPRKWILAWTEKYRQGQPL</sequence>